<evidence type="ECO:0000256" key="1">
    <source>
        <dbReference type="SAM" id="Phobius"/>
    </source>
</evidence>
<feature type="transmembrane region" description="Helical" evidence="1">
    <location>
        <begin position="12"/>
        <end position="30"/>
    </location>
</feature>
<gene>
    <name evidence="2" type="ORF">IMG5_052440</name>
</gene>
<keyword evidence="1" id="KW-1133">Transmembrane helix</keyword>
<name>G0QMV6_ICHMU</name>
<evidence type="ECO:0000313" key="2">
    <source>
        <dbReference type="EMBL" id="EGR33449.1"/>
    </source>
</evidence>
<organism evidence="2 3">
    <name type="scientific">Ichthyophthirius multifiliis</name>
    <name type="common">White spot disease agent</name>
    <name type="synonym">Ich</name>
    <dbReference type="NCBI Taxonomy" id="5932"/>
    <lineage>
        <taxon>Eukaryota</taxon>
        <taxon>Sar</taxon>
        <taxon>Alveolata</taxon>
        <taxon>Ciliophora</taxon>
        <taxon>Intramacronucleata</taxon>
        <taxon>Oligohymenophorea</taxon>
        <taxon>Hymenostomatida</taxon>
        <taxon>Ophryoglenina</taxon>
        <taxon>Ichthyophthirius</taxon>
    </lineage>
</organism>
<dbReference type="GeneID" id="14909628"/>
<reference evidence="2 3" key="1">
    <citation type="submission" date="2011-07" db="EMBL/GenBank/DDBJ databases">
        <authorList>
            <person name="Coyne R."/>
            <person name="Brami D."/>
            <person name="Johnson J."/>
            <person name="Hostetler J."/>
            <person name="Hannick L."/>
            <person name="Clark T."/>
            <person name="Cassidy-Hanley D."/>
            <person name="Inman J."/>
        </authorList>
    </citation>
    <scope>NUCLEOTIDE SEQUENCE [LARGE SCALE GENOMIC DNA]</scope>
    <source>
        <strain evidence="2 3">G5</strain>
    </source>
</reference>
<dbReference type="InParanoid" id="G0QMV6"/>
<dbReference type="EMBL" id="GL983441">
    <property type="protein sequence ID" value="EGR33449.1"/>
    <property type="molecule type" value="Genomic_DNA"/>
</dbReference>
<sequence length="274" mass="33685">MDLLFNIFYKQYPQYIYILFYYLIYCFLLNNNSFNYLLVFMSRKNNLLIHFLVISSFFFQKKKIMKNNYIMKNNILQKVFFFKKNIKINIFIKILKTFIQFFKNLQTIKLKKYIYFYYMSFEQKIQQLTNSNINQNYFNFPYNQILQKSNSDKRQSINFNNQEKKVLVNEKDLNSSINNLILKYSNKNTQSERSQSFKKNFNEQKNFSQYKIQETTINIKKNHFFQQKSQQQVLQQRDIQMKILDNQQNINTLQQSKSFLKKKITQMNIMVIIY</sequence>
<evidence type="ECO:0000313" key="3">
    <source>
        <dbReference type="Proteomes" id="UP000008983"/>
    </source>
</evidence>
<dbReference type="RefSeq" id="XP_004037435.1">
    <property type="nucleotide sequence ID" value="XM_004037387.1"/>
</dbReference>
<evidence type="ECO:0008006" key="4">
    <source>
        <dbReference type="Google" id="ProtNLM"/>
    </source>
</evidence>
<keyword evidence="1" id="KW-0472">Membrane</keyword>
<accession>G0QMV6</accession>
<protein>
    <recommendedName>
        <fullName evidence="4">Transmembrane protein</fullName>
    </recommendedName>
</protein>
<dbReference type="AlphaFoldDB" id="G0QMV6"/>
<keyword evidence="3" id="KW-1185">Reference proteome</keyword>
<keyword evidence="1" id="KW-0812">Transmembrane</keyword>
<proteinExistence type="predicted"/>
<dbReference type="Proteomes" id="UP000008983">
    <property type="component" value="Unassembled WGS sequence"/>
</dbReference>